<keyword evidence="9" id="KW-0472">Membrane</keyword>
<evidence type="ECO:0000256" key="3">
    <source>
        <dbReference type="ARBA" id="ARBA00022525"/>
    </source>
</evidence>
<feature type="region of interest" description="Disordered" evidence="8">
    <location>
        <begin position="190"/>
        <end position="234"/>
    </location>
</feature>
<accession>A0AAD6W9A6</accession>
<dbReference type="PANTHER" id="PTHR47967">
    <property type="entry name" value="OS07G0603500 PROTEIN-RELATED"/>
    <property type="match status" value="1"/>
</dbReference>
<proteinExistence type="inferred from homology"/>
<reference evidence="11" key="1">
    <citation type="journal article" date="2023" name="Mol. Ecol. Resour.">
        <title>Chromosome-level genome assembly of a triploid poplar Populus alba 'Berolinensis'.</title>
        <authorList>
            <person name="Chen S."/>
            <person name="Yu Y."/>
            <person name="Wang X."/>
            <person name="Wang S."/>
            <person name="Zhang T."/>
            <person name="Zhou Y."/>
            <person name="He R."/>
            <person name="Meng N."/>
            <person name="Wang Y."/>
            <person name="Liu W."/>
            <person name="Liu Z."/>
            <person name="Liu J."/>
            <person name="Guo Q."/>
            <person name="Huang H."/>
            <person name="Sederoff R.R."/>
            <person name="Wang G."/>
            <person name="Qu G."/>
            <person name="Chen S."/>
        </authorList>
    </citation>
    <scope>NUCLEOTIDE SEQUENCE</scope>
    <source>
        <strain evidence="11">SC-2020</strain>
    </source>
</reference>
<evidence type="ECO:0000256" key="7">
    <source>
        <dbReference type="ARBA" id="ARBA00023180"/>
    </source>
</evidence>
<keyword evidence="5" id="KW-0064">Aspartyl protease</keyword>
<feature type="transmembrane region" description="Helical" evidence="9">
    <location>
        <begin position="148"/>
        <end position="170"/>
    </location>
</feature>
<comment type="similarity">
    <text evidence="2">Belongs to the peptidase A1 family.</text>
</comment>
<keyword evidence="12" id="KW-1185">Reference proteome</keyword>
<keyword evidence="3" id="KW-0964">Secreted</keyword>
<dbReference type="CDD" id="cd05476">
    <property type="entry name" value="pepsin_A_like_plant"/>
    <property type="match status" value="1"/>
</dbReference>
<dbReference type="GO" id="GO:0004190">
    <property type="term" value="F:aspartic-type endopeptidase activity"/>
    <property type="evidence" value="ECO:0007669"/>
    <property type="project" value="UniProtKB-KW"/>
</dbReference>
<evidence type="ECO:0000256" key="8">
    <source>
        <dbReference type="SAM" id="MobiDB-lite"/>
    </source>
</evidence>
<dbReference type="GO" id="GO:0006508">
    <property type="term" value="P:proteolysis"/>
    <property type="evidence" value="ECO:0007669"/>
    <property type="project" value="UniProtKB-KW"/>
</dbReference>
<dbReference type="InterPro" id="IPR032861">
    <property type="entry name" value="TAXi_N"/>
</dbReference>
<dbReference type="PROSITE" id="PS51767">
    <property type="entry name" value="PEPTIDASE_A1"/>
    <property type="match status" value="1"/>
</dbReference>
<dbReference type="InterPro" id="IPR033121">
    <property type="entry name" value="PEPTIDASE_A1"/>
</dbReference>
<dbReference type="PANTHER" id="PTHR47967:SF66">
    <property type="entry name" value="ASPARTIC PROTEINASE CDR1-RELATED"/>
    <property type="match status" value="1"/>
</dbReference>
<dbReference type="PROSITE" id="PS00141">
    <property type="entry name" value="ASP_PROTEASE"/>
    <property type="match status" value="1"/>
</dbReference>
<dbReference type="FunFam" id="2.40.70.10:FF:000050">
    <property type="entry name" value="Aspartic proteinase CDR1"/>
    <property type="match status" value="1"/>
</dbReference>
<keyword evidence="9" id="KW-1133">Transmembrane helix</keyword>
<dbReference type="InterPro" id="IPR001969">
    <property type="entry name" value="Aspartic_peptidase_AS"/>
</dbReference>
<dbReference type="Proteomes" id="UP001164929">
    <property type="component" value="Chromosome 3"/>
</dbReference>
<evidence type="ECO:0000256" key="1">
    <source>
        <dbReference type="ARBA" id="ARBA00004613"/>
    </source>
</evidence>
<evidence type="ECO:0000256" key="2">
    <source>
        <dbReference type="ARBA" id="ARBA00007447"/>
    </source>
</evidence>
<dbReference type="EMBL" id="JAQIZT010000003">
    <property type="protein sequence ID" value="KAJ7003546.1"/>
    <property type="molecule type" value="Genomic_DNA"/>
</dbReference>
<feature type="transmembrane region" description="Helical" evidence="9">
    <location>
        <begin position="12"/>
        <end position="34"/>
    </location>
</feature>
<evidence type="ECO:0000256" key="4">
    <source>
        <dbReference type="ARBA" id="ARBA00022670"/>
    </source>
</evidence>
<sequence>MACKGCLECLLKLLNFLLTLVGLAMIGYGIYLFVEYTRADDSVALVSTLSDDQGLTRLGRPMLMAVSLSDNILDKLPKACSNNSDDDCVVVFVEMSVETGKAWWDRSSDELGCAAFIFFDKSWKEEIPPDKTGDFDMLYDFLKEKWNIVKWVALGIVILEALIFLLALLVRAANRPLEYDSDDELIAPRQQNRQPLLNRPPAPATGMPVAGTLDQRQSRNDAWSTRMREKPSESHFPGNPFDVVFIHKVAHNIWIFIKLMKIQYGLDTSEFTYNPSEPHRFQPVSAQPTEERSRCTILHPSGFIYHSLSAYWYLLKINAFSVQCQNLGESSSCSSEQLCQYSYYYGDRSFTKGNLAVDTVTLPSTNDGPVYFPKTVIGCGRRNNGTFDKKDSGIIGLGGGPMSLISQMGSFVGGKFSYCLLPFSSESAGNSSKLHFGRNAVVSGSGVQSTPLISKDPDTFYYLTLEAMSVGDKKIEFGGSSFGGSEGNIIIDSGTSLTLFPVNFFTEFATAVENAVINGERTQDASGLLSHCYRPTPDLKVPVITAHFNGADVVLQTLNTFILISDDVLCLAFNSTQSGAIFGNVAQMNFLIGYDIQGKSVSFKPTDCTQL</sequence>
<dbReference type="InterPro" id="IPR032799">
    <property type="entry name" value="TAXi_C"/>
</dbReference>
<dbReference type="Gene3D" id="2.40.70.10">
    <property type="entry name" value="Acid Proteases"/>
    <property type="match status" value="2"/>
</dbReference>
<dbReference type="Pfam" id="PF14543">
    <property type="entry name" value="TAXi_N"/>
    <property type="match status" value="1"/>
</dbReference>
<evidence type="ECO:0000313" key="12">
    <source>
        <dbReference type="Proteomes" id="UP001164929"/>
    </source>
</evidence>
<feature type="domain" description="Peptidase A1" evidence="10">
    <location>
        <begin position="258"/>
        <end position="604"/>
    </location>
</feature>
<protein>
    <submittedName>
        <fullName evidence="11">Aspartyl protease family protein</fullName>
    </submittedName>
</protein>
<keyword evidence="4 11" id="KW-0645">Protease</keyword>
<evidence type="ECO:0000259" key="10">
    <source>
        <dbReference type="PROSITE" id="PS51767"/>
    </source>
</evidence>
<dbReference type="SUPFAM" id="SSF50630">
    <property type="entry name" value="Acid proteases"/>
    <property type="match status" value="1"/>
</dbReference>
<keyword evidence="6" id="KW-0378">Hydrolase</keyword>
<evidence type="ECO:0000256" key="6">
    <source>
        <dbReference type="ARBA" id="ARBA00022801"/>
    </source>
</evidence>
<name>A0AAD6W9A6_9ROSI</name>
<organism evidence="11 12">
    <name type="scientific">Populus alba x Populus x berolinensis</name>
    <dbReference type="NCBI Taxonomy" id="444605"/>
    <lineage>
        <taxon>Eukaryota</taxon>
        <taxon>Viridiplantae</taxon>
        <taxon>Streptophyta</taxon>
        <taxon>Embryophyta</taxon>
        <taxon>Tracheophyta</taxon>
        <taxon>Spermatophyta</taxon>
        <taxon>Magnoliopsida</taxon>
        <taxon>eudicotyledons</taxon>
        <taxon>Gunneridae</taxon>
        <taxon>Pentapetalae</taxon>
        <taxon>rosids</taxon>
        <taxon>fabids</taxon>
        <taxon>Malpighiales</taxon>
        <taxon>Salicaceae</taxon>
        <taxon>Saliceae</taxon>
        <taxon>Populus</taxon>
    </lineage>
</organism>
<evidence type="ECO:0000313" key="11">
    <source>
        <dbReference type="EMBL" id="KAJ7003546.1"/>
    </source>
</evidence>
<dbReference type="InterPro" id="IPR021109">
    <property type="entry name" value="Peptidase_aspartic_dom_sf"/>
</dbReference>
<keyword evidence="7" id="KW-0325">Glycoprotein</keyword>
<keyword evidence="9" id="KW-0812">Transmembrane</keyword>
<gene>
    <name evidence="11" type="ORF">NC653_008692</name>
</gene>
<dbReference type="Pfam" id="PF14541">
    <property type="entry name" value="TAXi_C"/>
    <property type="match status" value="1"/>
</dbReference>
<dbReference type="InterPro" id="IPR051708">
    <property type="entry name" value="Plant_Aspart_Prot_A1"/>
</dbReference>
<dbReference type="GO" id="GO:0005576">
    <property type="term" value="C:extracellular region"/>
    <property type="evidence" value="ECO:0007669"/>
    <property type="project" value="UniProtKB-SubCell"/>
</dbReference>
<comment type="subcellular location">
    <subcellularLocation>
        <location evidence="1">Secreted</location>
    </subcellularLocation>
</comment>
<evidence type="ECO:0000256" key="9">
    <source>
        <dbReference type="SAM" id="Phobius"/>
    </source>
</evidence>
<dbReference type="AlphaFoldDB" id="A0AAD6W9A6"/>
<dbReference type="InterPro" id="IPR034161">
    <property type="entry name" value="Pepsin-like_plant"/>
</dbReference>
<comment type="caution">
    <text evidence="11">The sequence shown here is derived from an EMBL/GenBank/DDBJ whole genome shotgun (WGS) entry which is preliminary data.</text>
</comment>
<evidence type="ECO:0000256" key="5">
    <source>
        <dbReference type="ARBA" id="ARBA00022750"/>
    </source>
</evidence>